<dbReference type="EMBL" id="CAJVPY010006798">
    <property type="protein sequence ID" value="CAG8669520.1"/>
    <property type="molecule type" value="Genomic_DNA"/>
</dbReference>
<accession>A0A9N9EDC8</accession>
<comment type="caution">
    <text evidence="2">The sequence shown here is derived from an EMBL/GenBank/DDBJ whole genome shotgun (WGS) entry which is preliminary data.</text>
</comment>
<evidence type="ECO:0000313" key="3">
    <source>
        <dbReference type="Proteomes" id="UP000789405"/>
    </source>
</evidence>
<keyword evidence="3" id="KW-1185">Reference proteome</keyword>
<dbReference type="Proteomes" id="UP000789405">
    <property type="component" value="Unassembled WGS sequence"/>
</dbReference>
<evidence type="ECO:0000313" key="2">
    <source>
        <dbReference type="EMBL" id="CAG8669520.1"/>
    </source>
</evidence>
<reference evidence="2" key="1">
    <citation type="submission" date="2021-06" db="EMBL/GenBank/DDBJ databases">
        <authorList>
            <person name="Kallberg Y."/>
            <person name="Tangrot J."/>
            <person name="Rosling A."/>
        </authorList>
    </citation>
    <scope>NUCLEOTIDE SEQUENCE</scope>
    <source>
        <strain evidence="2">MA453B</strain>
    </source>
</reference>
<feature type="region of interest" description="Disordered" evidence="1">
    <location>
        <begin position="143"/>
        <end position="202"/>
    </location>
</feature>
<sequence length="202" mass="23135">MIGDLMIFIYIFQVIRARPNGFFKDKSIVCVDHHASHVYNDVIKALNREGLDILDIPGGMTRVLQLSDVLVNKPFKKSMYLENEDKNIMNIDTDDIDADTDSMDTNSMDIDDIDGASKWHTAETFKITPKQLHNASDNESIVDLTLNNNDNNNEDDSDSNSLNEENKSDDNENYLNEVDDLNDQEDHEGDTYYEDETIEYIN</sequence>
<name>A0A9N9EDC8_9GLOM</name>
<evidence type="ECO:0000256" key="1">
    <source>
        <dbReference type="SAM" id="MobiDB-lite"/>
    </source>
</evidence>
<gene>
    <name evidence="2" type="ORF">DERYTH_LOCUS11160</name>
</gene>
<proteinExistence type="predicted"/>
<dbReference type="OrthoDB" id="167555at2759"/>
<feature type="compositionally biased region" description="Acidic residues" evidence="1">
    <location>
        <begin position="177"/>
        <end position="202"/>
    </location>
</feature>
<organism evidence="2 3">
    <name type="scientific">Dentiscutata erythropus</name>
    <dbReference type="NCBI Taxonomy" id="1348616"/>
    <lineage>
        <taxon>Eukaryota</taxon>
        <taxon>Fungi</taxon>
        <taxon>Fungi incertae sedis</taxon>
        <taxon>Mucoromycota</taxon>
        <taxon>Glomeromycotina</taxon>
        <taxon>Glomeromycetes</taxon>
        <taxon>Diversisporales</taxon>
        <taxon>Gigasporaceae</taxon>
        <taxon>Dentiscutata</taxon>
    </lineage>
</organism>
<feature type="non-terminal residue" evidence="2">
    <location>
        <position position="202"/>
    </location>
</feature>
<dbReference type="AlphaFoldDB" id="A0A9N9EDC8"/>
<protein>
    <submittedName>
        <fullName evidence="2">16556_t:CDS:1</fullName>
    </submittedName>
</protein>